<dbReference type="Pfam" id="PF14082">
    <property type="entry name" value="SduA_C"/>
    <property type="match status" value="1"/>
</dbReference>
<evidence type="ECO:0000313" key="2">
    <source>
        <dbReference type="EMBL" id="NYH54849.1"/>
    </source>
</evidence>
<name>A0A7Y9XFD3_9ACTN</name>
<dbReference type="InterPro" id="IPR025359">
    <property type="entry name" value="SduA_C"/>
</dbReference>
<gene>
    <name evidence="2" type="ORF">HNR06_004438</name>
</gene>
<evidence type="ECO:0000313" key="3">
    <source>
        <dbReference type="Proteomes" id="UP000584931"/>
    </source>
</evidence>
<comment type="caution">
    <text evidence="2">The sequence shown here is derived from an EMBL/GenBank/DDBJ whole genome shotgun (WGS) entry which is preliminary data.</text>
</comment>
<protein>
    <recommendedName>
        <fullName evidence="1">Shedu protein SduA C-terminal domain-containing protein</fullName>
    </recommendedName>
</protein>
<organism evidence="2 3">
    <name type="scientific">Nocardiopsis sinuspersici</name>
    <dbReference type="NCBI Taxonomy" id="501010"/>
    <lineage>
        <taxon>Bacteria</taxon>
        <taxon>Bacillati</taxon>
        <taxon>Actinomycetota</taxon>
        <taxon>Actinomycetes</taxon>
        <taxon>Streptosporangiales</taxon>
        <taxon>Nocardiopsidaceae</taxon>
        <taxon>Nocardiopsis</taxon>
    </lineage>
</organism>
<reference evidence="2 3" key="1">
    <citation type="submission" date="2020-07" db="EMBL/GenBank/DDBJ databases">
        <title>Sequencing the genomes of 1000 actinobacteria strains.</title>
        <authorList>
            <person name="Klenk H.-P."/>
        </authorList>
    </citation>
    <scope>NUCLEOTIDE SEQUENCE [LARGE SCALE GENOMIC DNA]</scope>
    <source>
        <strain evidence="2 3">DSM 45278</strain>
    </source>
</reference>
<dbReference type="RefSeq" id="WP_179811146.1">
    <property type="nucleotide sequence ID" value="NZ_JACCHL010000001.1"/>
</dbReference>
<accession>A0A7Y9XFD3</accession>
<dbReference type="Proteomes" id="UP000584931">
    <property type="component" value="Unassembled WGS sequence"/>
</dbReference>
<proteinExistence type="predicted"/>
<evidence type="ECO:0000259" key="1">
    <source>
        <dbReference type="Pfam" id="PF14082"/>
    </source>
</evidence>
<feature type="domain" description="Shedu protein SduA C-terminal" evidence="1">
    <location>
        <begin position="241"/>
        <end position="390"/>
    </location>
</feature>
<sequence>MAVRSDFSLELQLEATQKEASVEEVRAAIESVLQHMRSGRNRNRRGGKPLVTLLEQARSAAAQSQEWQVVRLIQDSLDYAEGRILSPDFEERYRIFQNGKRKELYRDYVARSAWIANEYSADAIQEYLEKQPDATATDLISYFRSLSGDALFMDAPDNRPGRYRLLRGRAEMAVWLERVMLERIDVEHPREAAKRIVMSPEALNVLASDEDGLMLLKAKEIQRRSSGLAALRKAAEDPLASELDLQRALQGQHWIFGGKFVGEVAHRRFVPGDELDLPLIRGDGSLHIVELKRSMSLGTPMLKRYRNAWVPTSVVHDAVGQAVNYLVGLDENRGRIRKEFGIETRRASAIVLIGHPASHPDIPEEEINDALRTLNTHLNRVEVLTYKELIESAERSLGDPLTSATV</sequence>
<dbReference type="EMBL" id="JACCHL010000001">
    <property type="protein sequence ID" value="NYH54849.1"/>
    <property type="molecule type" value="Genomic_DNA"/>
</dbReference>
<dbReference type="AlphaFoldDB" id="A0A7Y9XFD3"/>